<dbReference type="GO" id="GO:0006974">
    <property type="term" value="P:DNA damage response"/>
    <property type="evidence" value="ECO:0007669"/>
    <property type="project" value="TreeGrafter"/>
</dbReference>
<keyword evidence="3" id="KW-1185">Reference proteome</keyword>
<dbReference type="KEGG" id="aas:Aasi_1426"/>
<dbReference type="PANTHER" id="PTHR34387:SF2">
    <property type="entry name" value="SLR1258 PROTEIN"/>
    <property type="match status" value="1"/>
</dbReference>
<dbReference type="RefSeq" id="WP_012473457.1">
    <property type="nucleotide sequence ID" value="NC_010830.1"/>
</dbReference>
<dbReference type="AlphaFoldDB" id="B3EU15"/>
<keyword evidence="1" id="KW-0812">Transmembrane</keyword>
<name>B3EU15_AMOA5</name>
<gene>
    <name evidence="2" type="ordered locus">Aasi_1426</name>
</gene>
<evidence type="ECO:0000313" key="2">
    <source>
        <dbReference type="EMBL" id="ACE06717.1"/>
    </source>
</evidence>
<evidence type="ECO:0008006" key="4">
    <source>
        <dbReference type="Google" id="ProtNLM"/>
    </source>
</evidence>
<dbReference type="PANTHER" id="PTHR34387">
    <property type="entry name" value="SLR1258 PROTEIN"/>
    <property type="match status" value="1"/>
</dbReference>
<organism evidence="2 3">
    <name type="scientific">Amoebophilus asiaticus (strain 5a2)</name>
    <dbReference type="NCBI Taxonomy" id="452471"/>
    <lineage>
        <taxon>Bacteria</taxon>
        <taxon>Pseudomonadati</taxon>
        <taxon>Bacteroidota</taxon>
        <taxon>Cytophagia</taxon>
        <taxon>Cytophagales</taxon>
        <taxon>Amoebophilaceae</taxon>
        <taxon>Candidatus Amoebophilus</taxon>
    </lineage>
</organism>
<keyword evidence="1" id="KW-1133">Transmembrane helix</keyword>
<dbReference type="eggNOG" id="COG2859">
    <property type="taxonomic scope" value="Bacteria"/>
</dbReference>
<dbReference type="EMBL" id="CP001102">
    <property type="protein sequence ID" value="ACE06717.1"/>
    <property type="molecule type" value="Genomic_DNA"/>
</dbReference>
<protein>
    <recommendedName>
        <fullName evidence="4">SIMPL domain-containing protein</fullName>
    </recommendedName>
</protein>
<dbReference type="OrthoDB" id="9806540at2"/>
<evidence type="ECO:0000313" key="3">
    <source>
        <dbReference type="Proteomes" id="UP000001227"/>
    </source>
</evidence>
<proteinExistence type="predicted"/>
<dbReference type="PIRSF" id="PIRSF029033">
    <property type="entry name" value="UCP029033"/>
    <property type="match status" value="1"/>
</dbReference>
<dbReference type="STRING" id="452471.Aasi_1426"/>
<evidence type="ECO:0000256" key="1">
    <source>
        <dbReference type="SAM" id="Phobius"/>
    </source>
</evidence>
<accession>B3EU15</accession>
<dbReference type="InterPro" id="IPR052022">
    <property type="entry name" value="26kDa_periplasmic_antigen"/>
</dbReference>
<feature type="transmembrane region" description="Helical" evidence="1">
    <location>
        <begin position="12"/>
        <end position="34"/>
    </location>
</feature>
<dbReference type="Proteomes" id="UP000001227">
    <property type="component" value="Chromosome"/>
</dbReference>
<reference evidence="2 3" key="1">
    <citation type="journal article" date="2010" name="J. Bacteriol.">
        <title>The genome of the amoeba symbiont 'Candidatus Amoebophilus asiaticus' reveals common mechanisms for host cell interaction among amoeba-associated bacteria.</title>
        <authorList>
            <person name="Schmitz-Esser S."/>
            <person name="Tischler P."/>
            <person name="Arnold R."/>
            <person name="Montanaro J."/>
            <person name="Wagner M."/>
            <person name="Rattei T."/>
            <person name="Horn M."/>
        </authorList>
    </citation>
    <scope>NUCLEOTIDE SEQUENCE [LARGE SCALE GENOMIC DNA]</scope>
    <source>
        <strain evidence="2 3">5a2</strain>
    </source>
</reference>
<keyword evidence="1" id="KW-0472">Membrane</keyword>
<dbReference type="Pfam" id="PF04402">
    <property type="entry name" value="SIMPL"/>
    <property type="match status" value="1"/>
</dbReference>
<sequence>MNNTFDTRNYGLLKIMLLSLSFIISSAILGSYLLKSRQSQRSVTVRGLAERDVAANLGIWPVCFRVADDDLVILKQKIEKQRNVITEFLSKLGFKSTEITYGVPEIDDKEASNYRADRKLRYAAQLTITVRSDNVAGLEQALQKSEELVARGIVLDADRWEHRYKFIFTELNELKPAMIQQATLEARKAAEQFAKDSGSKVGNICHATQGLFSIEDTHIPTKKHIRVVTTVQYTLID</sequence>
<dbReference type="InterPro" id="IPR007497">
    <property type="entry name" value="SIMPL/DUF541"/>
</dbReference>
<dbReference type="HOGENOM" id="CLU_077423_1_0_10"/>
<dbReference type="InterPro" id="IPR016907">
    <property type="entry name" value="UCP029033"/>
</dbReference>